<dbReference type="InterPro" id="IPR017937">
    <property type="entry name" value="Thioredoxin_CS"/>
</dbReference>
<dbReference type="CDD" id="cd02947">
    <property type="entry name" value="TRX_family"/>
    <property type="match status" value="1"/>
</dbReference>
<dbReference type="PROSITE" id="PS50033">
    <property type="entry name" value="UBX"/>
    <property type="match status" value="1"/>
</dbReference>
<dbReference type="PROSITE" id="PS51352">
    <property type="entry name" value="THIOREDOXIN_2"/>
    <property type="match status" value="1"/>
</dbReference>
<keyword evidence="3" id="KW-0175">Coiled coil</keyword>
<comment type="function">
    <text evidence="1">Participates in various redox reactions through the reversible oxidation of its active center dithiol to a disulfide and catalyzes dithiol-disulfide exchange reactions.</text>
</comment>
<dbReference type="SMART" id="SM00165">
    <property type="entry name" value="UBA"/>
    <property type="match status" value="1"/>
</dbReference>
<evidence type="ECO:0000259" key="5">
    <source>
        <dbReference type="PROSITE" id="PS50030"/>
    </source>
</evidence>
<reference evidence="8 9" key="1">
    <citation type="submission" date="2017-03" db="EMBL/GenBank/DDBJ databases">
        <title>WGS assembly of Porphyra umbilicalis.</title>
        <authorList>
            <person name="Brawley S.H."/>
            <person name="Blouin N.A."/>
            <person name="Ficko-Blean E."/>
            <person name="Wheeler G.L."/>
            <person name="Lohr M."/>
            <person name="Goodson H.V."/>
            <person name="Jenkins J.W."/>
            <person name="Blaby-Haas C.E."/>
            <person name="Helliwell K.E."/>
            <person name="Chan C."/>
            <person name="Marriage T."/>
            <person name="Bhattacharya D."/>
            <person name="Klein A.S."/>
            <person name="Badis Y."/>
            <person name="Brodie J."/>
            <person name="Cao Y."/>
            <person name="Collen J."/>
            <person name="Dittami S.M."/>
            <person name="Gachon C.M."/>
            <person name="Green B.R."/>
            <person name="Karpowicz S."/>
            <person name="Kim J.W."/>
            <person name="Kudahl U."/>
            <person name="Lin S."/>
            <person name="Michel G."/>
            <person name="Mittag M."/>
            <person name="Olson B.J."/>
            <person name="Pangilinan J."/>
            <person name="Peng Y."/>
            <person name="Qiu H."/>
            <person name="Shu S."/>
            <person name="Singer J.T."/>
            <person name="Smith A.G."/>
            <person name="Sprecher B.N."/>
            <person name="Wagner V."/>
            <person name="Wang W."/>
            <person name="Wang Z.-Y."/>
            <person name="Yan J."/>
            <person name="Yarish C."/>
            <person name="Zoeuner-Riek S."/>
            <person name="Zhuang Y."/>
            <person name="Zou Y."/>
            <person name="Lindquist E.A."/>
            <person name="Grimwood J."/>
            <person name="Barry K."/>
            <person name="Rokhsar D.S."/>
            <person name="Schmutz J."/>
            <person name="Stiller J.W."/>
            <person name="Grossman A.R."/>
            <person name="Prochnik S.E."/>
        </authorList>
    </citation>
    <scope>NUCLEOTIDE SEQUENCE [LARGE SCALE GENOMIC DNA]</scope>
    <source>
        <strain evidence="8">4086291</strain>
    </source>
</reference>
<dbReference type="EMBL" id="KV918871">
    <property type="protein sequence ID" value="OSX76325.1"/>
    <property type="molecule type" value="Genomic_DNA"/>
</dbReference>
<dbReference type="SUPFAM" id="SSF46934">
    <property type="entry name" value="UBA-like"/>
    <property type="match status" value="1"/>
</dbReference>
<dbReference type="PRINTS" id="PR00421">
    <property type="entry name" value="THIOREDOXIN"/>
</dbReference>
<dbReference type="InterPro" id="IPR015940">
    <property type="entry name" value="UBA"/>
</dbReference>
<feature type="domain" description="UBX" evidence="6">
    <location>
        <begin position="373"/>
        <end position="453"/>
    </location>
</feature>
<evidence type="ECO:0000313" key="8">
    <source>
        <dbReference type="EMBL" id="OSX76325.1"/>
    </source>
</evidence>
<protein>
    <recommendedName>
        <fullName evidence="10">UBX domain-containing protein</fullName>
    </recommendedName>
</protein>
<dbReference type="Gene3D" id="1.10.8.10">
    <property type="entry name" value="DNA helicase RuvA subunit, C-terminal domain"/>
    <property type="match status" value="1"/>
</dbReference>
<evidence type="ECO:0008006" key="10">
    <source>
        <dbReference type="Google" id="ProtNLM"/>
    </source>
</evidence>
<dbReference type="OrthoDB" id="2121326at2759"/>
<accession>A0A1X6P6F2</accession>
<evidence type="ECO:0000256" key="2">
    <source>
        <dbReference type="ARBA" id="ARBA00023157"/>
    </source>
</evidence>
<dbReference type="Pfam" id="PF00085">
    <property type="entry name" value="Thioredoxin"/>
    <property type="match status" value="1"/>
</dbReference>
<proteinExistence type="predicted"/>
<keyword evidence="9" id="KW-1185">Reference proteome</keyword>
<dbReference type="Gene3D" id="3.40.30.10">
    <property type="entry name" value="Glutaredoxin"/>
    <property type="match status" value="1"/>
</dbReference>
<dbReference type="InterPro" id="IPR001012">
    <property type="entry name" value="UBX_dom"/>
</dbReference>
<feature type="coiled-coil region" evidence="3">
    <location>
        <begin position="259"/>
        <end position="316"/>
    </location>
</feature>
<evidence type="ECO:0000259" key="7">
    <source>
        <dbReference type="PROSITE" id="PS51352"/>
    </source>
</evidence>
<evidence type="ECO:0000256" key="3">
    <source>
        <dbReference type="SAM" id="Coils"/>
    </source>
</evidence>
<feature type="domain" description="Thioredoxin" evidence="7">
    <location>
        <begin position="1"/>
        <end position="108"/>
    </location>
</feature>
<dbReference type="FunFam" id="3.40.30.10:FF:000245">
    <property type="entry name" value="Thioredoxin"/>
    <property type="match status" value="1"/>
</dbReference>
<dbReference type="Gene3D" id="3.10.20.90">
    <property type="entry name" value="Phosphatidylinositol 3-kinase Catalytic Subunit, Chain A, domain 1"/>
    <property type="match status" value="1"/>
</dbReference>
<evidence type="ECO:0000256" key="4">
    <source>
        <dbReference type="SAM" id="MobiDB-lite"/>
    </source>
</evidence>
<feature type="compositionally biased region" description="Low complexity" evidence="4">
    <location>
        <begin position="147"/>
        <end position="170"/>
    </location>
</feature>
<dbReference type="InterPro" id="IPR036249">
    <property type="entry name" value="Thioredoxin-like_sf"/>
</dbReference>
<gene>
    <name evidence="8" type="ORF">BU14_0197s0021</name>
</gene>
<evidence type="ECO:0000313" key="9">
    <source>
        <dbReference type="Proteomes" id="UP000218209"/>
    </source>
</evidence>
<dbReference type="Pfam" id="PF22562">
    <property type="entry name" value="UBA_7"/>
    <property type="match status" value="1"/>
</dbReference>
<evidence type="ECO:0000256" key="1">
    <source>
        <dbReference type="ARBA" id="ARBA00003318"/>
    </source>
</evidence>
<dbReference type="InterPro" id="IPR009060">
    <property type="entry name" value="UBA-like_sf"/>
</dbReference>
<dbReference type="Proteomes" id="UP000218209">
    <property type="component" value="Unassembled WGS sequence"/>
</dbReference>
<dbReference type="PROSITE" id="PS50030">
    <property type="entry name" value="UBA"/>
    <property type="match status" value="1"/>
</dbReference>
<evidence type="ECO:0000259" key="6">
    <source>
        <dbReference type="PROSITE" id="PS50033"/>
    </source>
</evidence>
<sequence length="456" mass="47193">MGVDYIHNVSEFRSLLSSSGNKLVVVDFTATWCGPCRAIAPVFERLATTHAAVAVFVKVDVDDAADVARECSVSSMPTFHFYRSGSLVHQFSGADQGQLNAAIAQHAPSAASVSFAGSGNRLGSSAGGPPTIDWGAPNVAASLPASTGVTGSGSGAAASGSAAAPSAASDDAPKNDKRLRVNESFLASLLEMGFPRVRAEKALILTGNKSVDAGMEWVFAHSDDADIDEPLQMVTSSEDGAPAKPTLTEEEARAKGRALVVAARAKREAIEKAESVEREKSRISSGKAMSKTREELDALQRKRDAEARKKEKADAAAAKARIRALLAADKAEREAKANPAAAAAAAAAAHAEASKVAEQRAAAAAAARPAPGPAPTEGVVQLRLPGGERLTSTFGAKTPLRAVATYVADQKPELAGAFALQQLVPPRHVYSEADLDGTTCEVAGLLPRGALMVVRR</sequence>
<dbReference type="SUPFAM" id="SSF54236">
    <property type="entry name" value="Ubiquitin-like"/>
    <property type="match status" value="1"/>
</dbReference>
<dbReference type="InterPro" id="IPR029071">
    <property type="entry name" value="Ubiquitin-like_domsf"/>
</dbReference>
<dbReference type="InterPro" id="IPR013766">
    <property type="entry name" value="Thioredoxin_domain"/>
</dbReference>
<dbReference type="AlphaFoldDB" id="A0A1X6P6F2"/>
<name>A0A1X6P6F2_PORUM</name>
<feature type="domain" description="UBA" evidence="5">
    <location>
        <begin position="180"/>
        <end position="221"/>
    </location>
</feature>
<organism evidence="8 9">
    <name type="scientific">Porphyra umbilicalis</name>
    <name type="common">Purple laver</name>
    <name type="synonym">Red alga</name>
    <dbReference type="NCBI Taxonomy" id="2786"/>
    <lineage>
        <taxon>Eukaryota</taxon>
        <taxon>Rhodophyta</taxon>
        <taxon>Bangiophyceae</taxon>
        <taxon>Bangiales</taxon>
        <taxon>Bangiaceae</taxon>
        <taxon>Porphyra</taxon>
    </lineage>
</organism>
<dbReference type="Pfam" id="PF00789">
    <property type="entry name" value="UBX"/>
    <property type="match status" value="1"/>
</dbReference>
<dbReference type="PANTHER" id="PTHR46115">
    <property type="entry name" value="THIOREDOXIN-LIKE PROTEIN 1"/>
    <property type="match status" value="1"/>
</dbReference>
<keyword evidence="2" id="KW-1015">Disulfide bond</keyword>
<dbReference type="SMART" id="SM00166">
    <property type="entry name" value="UBX"/>
    <property type="match status" value="1"/>
</dbReference>
<dbReference type="SUPFAM" id="SSF52833">
    <property type="entry name" value="Thioredoxin-like"/>
    <property type="match status" value="1"/>
</dbReference>
<feature type="region of interest" description="Disordered" evidence="4">
    <location>
        <begin position="147"/>
        <end position="175"/>
    </location>
</feature>
<dbReference type="PROSITE" id="PS00194">
    <property type="entry name" value="THIOREDOXIN_1"/>
    <property type="match status" value="1"/>
</dbReference>